<name>J1RXI8_9ACTN</name>
<evidence type="ECO:0000256" key="4">
    <source>
        <dbReference type="PIRSR" id="PIRSR601613-1"/>
    </source>
</evidence>
<feature type="binding site" evidence="4">
    <location>
        <position position="236"/>
    </location>
    <ligand>
        <name>FAD</name>
        <dbReference type="ChEBI" id="CHEBI:57692"/>
    </ligand>
</feature>
<dbReference type="Gene3D" id="3.90.660.10">
    <property type="match status" value="1"/>
</dbReference>
<dbReference type="PANTHER" id="PTHR43563">
    <property type="entry name" value="AMINE OXIDASE"/>
    <property type="match status" value="1"/>
</dbReference>
<dbReference type="GO" id="GO:0016491">
    <property type="term" value="F:oxidoreductase activity"/>
    <property type="evidence" value="ECO:0007669"/>
    <property type="project" value="UniProtKB-KW"/>
</dbReference>
<accession>J1RXI8</accession>
<dbReference type="RefSeq" id="WP_006607551.1">
    <property type="nucleotide sequence ID" value="NZ_CP072931.1"/>
</dbReference>
<dbReference type="AlphaFoldDB" id="J1RXI8"/>
<keyword evidence="8" id="KW-1185">Reference proteome</keyword>
<dbReference type="InterPro" id="IPR036188">
    <property type="entry name" value="FAD/NAD-bd_sf"/>
</dbReference>
<reference evidence="7" key="2">
    <citation type="submission" date="2021-04" db="EMBL/GenBank/DDBJ databases">
        <authorList>
            <person name="Wen M.-L."/>
            <person name="Han X.-L."/>
            <person name="Xiong J."/>
        </authorList>
    </citation>
    <scope>NUCLEOTIDE SEQUENCE</scope>
    <source>
        <strain evidence="7">AGR0001</strain>
    </source>
</reference>
<evidence type="ECO:0000256" key="1">
    <source>
        <dbReference type="ARBA" id="ARBA00001974"/>
    </source>
</evidence>
<dbReference type="SUPFAM" id="SSF54373">
    <property type="entry name" value="FAD-linked reductases, C-terminal domain"/>
    <property type="match status" value="1"/>
</dbReference>
<dbReference type="Pfam" id="PF01593">
    <property type="entry name" value="Amino_oxidase"/>
    <property type="match status" value="1"/>
</dbReference>
<reference evidence="6" key="1">
    <citation type="journal article" date="2012" name="J. Bacteriol.">
        <title>Genome Sequence of Streptomyces auratus Strain AGR0001, a Phoslactomycin-Producing Actinomycete.</title>
        <authorList>
            <person name="Han X."/>
            <person name="Li M."/>
            <person name="Ding Z."/>
            <person name="Zhao J."/>
            <person name="Ji K."/>
            <person name="Wen M."/>
            <person name="Lu T."/>
        </authorList>
    </citation>
    <scope>NUCLEOTIDE SEQUENCE [LARGE SCALE GENOMIC DNA]</scope>
    <source>
        <strain evidence="6">AGR0001</strain>
    </source>
</reference>
<proteinExistence type="inferred from homology"/>
<dbReference type="OrthoDB" id="337830at2"/>
<evidence type="ECO:0000259" key="5">
    <source>
        <dbReference type="Pfam" id="PF01593"/>
    </source>
</evidence>
<protein>
    <submittedName>
        <fullName evidence="7">FAD-dependent oxidoreductase</fullName>
    </submittedName>
    <submittedName>
        <fullName evidence="6">Flavin-containing monoamine oxidase AofH</fullName>
    </submittedName>
</protein>
<dbReference type="InterPro" id="IPR002937">
    <property type="entry name" value="Amino_oxidase"/>
</dbReference>
<dbReference type="PANTHER" id="PTHR43563:SF1">
    <property type="entry name" value="AMINE OXIDASE [FLAVIN-CONTAINING] B"/>
    <property type="match status" value="1"/>
</dbReference>
<organism evidence="6">
    <name type="scientific">Streptomyces auratus AGR0001</name>
    <dbReference type="NCBI Taxonomy" id="1160718"/>
    <lineage>
        <taxon>Bacteria</taxon>
        <taxon>Bacillati</taxon>
        <taxon>Actinomycetota</taxon>
        <taxon>Actinomycetes</taxon>
        <taxon>Kitasatosporales</taxon>
        <taxon>Streptomycetaceae</taxon>
        <taxon>Streptomyces</taxon>
    </lineage>
</organism>
<keyword evidence="3" id="KW-0560">Oxidoreductase</keyword>
<dbReference type="Proteomes" id="UP000009036">
    <property type="component" value="Chromosome"/>
</dbReference>
<comment type="cofactor">
    <cofactor evidence="1">
        <name>FAD</name>
        <dbReference type="ChEBI" id="CHEBI:57692"/>
    </cofactor>
</comment>
<dbReference type="InterPro" id="IPR050703">
    <property type="entry name" value="Flavin_MAO"/>
</dbReference>
<comment type="similarity">
    <text evidence="2">Belongs to the flavin monoamine oxidase family.</text>
</comment>
<gene>
    <name evidence="7" type="ORF">SU9_005655</name>
    <name evidence="6" type="ORF">SU9_30236</name>
</gene>
<dbReference type="STRING" id="1160718.SU9_30236"/>
<dbReference type="PATRIC" id="fig|1160718.3.peg.6116"/>
<feature type="binding site" evidence="4">
    <location>
        <position position="424"/>
    </location>
    <ligand>
        <name>FAD</name>
        <dbReference type="ChEBI" id="CHEBI:57692"/>
    </ligand>
</feature>
<dbReference type="KEGG" id="sauh:SU9_005655"/>
<sequence length="466" mass="49999">MGKVRADVCVVGAGFAGLAAARRLVQAGHEVVVLEARDRVGGRVWNRELPDGTVVSAGGTWLGKGQDRVFQLCRELGLAVYPQYEQGDHLLRLDGVNHRYRGAIPTTGPGTLAALGLAFARLHLMARRLPADAPWRARSARAWDARTLGQWLSDPLNVPSAAARTLLRSTMNLLFCADPAEVSLLGALTLARGGGGFGYYTDSRRTESHLVDGGAPELARRMAEQLGDRVHLSSPVQRITHDGTGVRIASASLAVRAQRVIVATPPVLAGRISFDPPLSTAASHLLQRVVPGSIIRVHTVYPRPFWRALGLSGQTLAPRSPVPITIDQTPRSGEPGVLSSYAFSTGALRMERLDPTERKEIWLAALAERFGAQARRPSQYLETDWSSQPWSLGGMIGHFPTGTLTNYGSALREPVGRIHWASTESATLMHGLMEGAVRSGERAAQEVLTALSSGRHATAALSGRSA</sequence>
<evidence type="ECO:0000256" key="3">
    <source>
        <dbReference type="ARBA" id="ARBA00023002"/>
    </source>
</evidence>
<dbReference type="EMBL" id="AJGV01000188">
    <property type="protein sequence ID" value="EJJ03262.1"/>
    <property type="molecule type" value="Genomic_DNA"/>
</dbReference>
<feature type="binding site" evidence="4">
    <location>
        <position position="341"/>
    </location>
    <ligand>
        <name>substrate</name>
    </ligand>
</feature>
<evidence type="ECO:0000313" key="6">
    <source>
        <dbReference type="EMBL" id="EJJ03262.1"/>
    </source>
</evidence>
<feature type="binding site" evidence="4">
    <location>
        <begin position="35"/>
        <end position="36"/>
    </location>
    <ligand>
        <name>FAD</name>
        <dbReference type="ChEBI" id="CHEBI:57692"/>
    </ligand>
</feature>
<dbReference type="PRINTS" id="PR00757">
    <property type="entry name" value="AMINEOXDASEF"/>
</dbReference>
<dbReference type="InterPro" id="IPR001613">
    <property type="entry name" value="Flavin_amine_oxidase"/>
</dbReference>
<dbReference type="Gene3D" id="3.50.50.60">
    <property type="entry name" value="FAD/NAD(P)-binding domain"/>
    <property type="match status" value="1"/>
</dbReference>
<dbReference type="Gene3D" id="1.10.405.10">
    <property type="entry name" value="Guanine Nucleotide Dissociation Inhibitor, domain 1"/>
    <property type="match status" value="1"/>
</dbReference>
<dbReference type="EMBL" id="CP072931">
    <property type="protein sequence ID" value="QTZ91010.1"/>
    <property type="molecule type" value="Genomic_DNA"/>
</dbReference>
<dbReference type="HOGENOM" id="CLU_004498_0_4_11"/>
<evidence type="ECO:0000256" key="2">
    <source>
        <dbReference type="ARBA" id="ARBA00005995"/>
    </source>
</evidence>
<dbReference type="eggNOG" id="COG1231">
    <property type="taxonomic scope" value="Bacteria"/>
</dbReference>
<dbReference type="SUPFAM" id="SSF51905">
    <property type="entry name" value="FAD/NAD(P)-binding domain"/>
    <property type="match status" value="1"/>
</dbReference>
<feature type="domain" description="Amine oxidase" evidence="5">
    <location>
        <begin position="15"/>
        <end position="448"/>
    </location>
</feature>
<evidence type="ECO:0000313" key="7">
    <source>
        <dbReference type="EMBL" id="QTZ91010.1"/>
    </source>
</evidence>
<evidence type="ECO:0000313" key="8">
    <source>
        <dbReference type="Proteomes" id="UP000009036"/>
    </source>
</evidence>